<feature type="compositionally biased region" description="Polar residues" evidence="1">
    <location>
        <begin position="1073"/>
        <end position="1083"/>
    </location>
</feature>
<feature type="region of interest" description="Disordered" evidence="1">
    <location>
        <begin position="1296"/>
        <end position="1320"/>
    </location>
</feature>
<feature type="compositionally biased region" description="Acidic residues" evidence="1">
    <location>
        <begin position="659"/>
        <end position="674"/>
    </location>
</feature>
<reference evidence="2" key="1">
    <citation type="submission" date="2022-10" db="EMBL/GenBank/DDBJ databases">
        <title>Culturing micro-colonial fungi from biological soil crusts in the Mojave desert and describing Neophaeococcomyces mojavensis, and introducing the new genera and species Taxawa tesnikishii.</title>
        <authorList>
            <person name="Kurbessoian T."/>
            <person name="Stajich J.E."/>
        </authorList>
    </citation>
    <scope>NUCLEOTIDE SEQUENCE</scope>
    <source>
        <strain evidence="2">TK_1</strain>
    </source>
</reference>
<name>A0ABQ9NQV9_9PEZI</name>
<feature type="region of interest" description="Disordered" evidence="1">
    <location>
        <begin position="1067"/>
        <end position="1089"/>
    </location>
</feature>
<evidence type="ECO:0000313" key="2">
    <source>
        <dbReference type="EMBL" id="KAJ9664643.1"/>
    </source>
</evidence>
<feature type="compositionally biased region" description="Basic residues" evidence="1">
    <location>
        <begin position="459"/>
        <end position="468"/>
    </location>
</feature>
<feature type="region of interest" description="Disordered" evidence="1">
    <location>
        <begin position="439"/>
        <end position="538"/>
    </location>
</feature>
<feature type="compositionally biased region" description="Basic residues" evidence="1">
    <location>
        <begin position="490"/>
        <end position="509"/>
    </location>
</feature>
<feature type="compositionally biased region" description="Basic and acidic residues" evidence="1">
    <location>
        <begin position="1296"/>
        <end position="1306"/>
    </location>
</feature>
<sequence>MDSNPAVTRYAREVDSLLAKSDQTSCRGVYDLLKSLSKEKDVAVQQAVCSTIARRLVDYFVSSDKPQAMRRWVGLLLERCVSLLRGDDVRRMSTIYGAAIGKIVEEEREDLRLVAGKIIRTIALAGIAVASFWSHRWPARVSSATFPTHSGPEWTESFQDFVDDLHEKTQHKSSSDSELFYAMGIRTAEDLTYSNDNGPILLIVDRGITLIVPESPARLAQFIDIPLQHVTSISIRRTQVNTDSGHATDLAQNELMLGLSSEPWSYLLNAAEERADEIAIAMRDADVAAQAVAAIKSQQTPASQKVSTSQTLDVSKLPAPQSPEAQVEEPASELVPDSVPVETHPGHSPRHHSPEPAEARVEQREPTSDAIALVPSPTVPAAEVTVPRVTPSHSAASRTAAATPGTQRVRSEVLAPLPGAAITALRAARSHRAADIVTTATPSTKRARADAPATLPPVKRPKVSKRATAKYDSPPSEEASVYNMPISPATKKKPVSRGATKKGIAKPKPKSSSSTSSRRARKQAVRAAAKPKKPAMELDAVDVMDEDYRVHQAVSAPAVSSTKRTTRSTAAPTTTVGARKHRPAEPRRHSSGPRHETYEAFEEEVLALPADGELGGRLSASAAPAAAETAGPILNSAAKSPADAGESLDNAINIHSDPPAEDEFTDLSEPEEDQPPPAIVPQTVQPDQLRVPAPATASVKKVTRSASGRPLIDAERARKESIIAFDRRGPRNQGAGLAAVRSSSPLVERNRRVDVAAMEDRPIVDGLSDADAHQVDDAPIVADFEEMSHVHGPFTNRTTSPSPQQMLARRDDKIPPQHSTDREAKFANTVHTTSHTAPARMANPKVTSELMDVDEDLSEALGSMLRRPPKSHSNPTMTAKMVNITAPSKKATIVDLERAGRAIDPSEVKDNVENAVGGMFGVMSEAHKMVTTQALNPEAAIFHPSKNIHGINPLSADDNISKSLSSSLDEHSDVHNDQVAVARMVDVTAPRTNAALVDLSTAKQPTISFSIDPGLSQAFSRRLGGAAAHAAPTTATKIINVIAPTPKIVAEDLSGVNQAIQSLATVRKRDTTQRTASTPQTARRNSKKVRISPHMPEDVVCDMDTSGFANTVTAANKPHWDTPAPRSGSAHKVDRNGSPIPLIRTANNTPTGALDAFVETMEGVGGCTDLHEGATFSVYEDHGHAHLISPSPAGIHGSMSSPFKAYVAYDGNEVDEQDYRTVLRVRNPDIPTATTTTNSAMDTTITRTTSLNMNINMEPFPHVMSSNTKPLPQPPYAPSRAISGYASEYEVETVARRSAERRESDPFRGSSMGLGRGGMPGGETSFVKLLREKTGVHQMMQQEMAYNPNPRFESASAPAYYYPAPPTNTPEEHEMVGDATLVGAGEQSEGSYTTSSSTTAVSETAQAESMEWDSSLLAYQVEILELLSQISHRLISHVSATASAVDDHVSDYAQAGGALIGVMQSEHETERHAFMEAAMAQQAENGRVFVGLGMKLVARLAVFRRA</sequence>
<evidence type="ECO:0000313" key="3">
    <source>
        <dbReference type="Proteomes" id="UP001172684"/>
    </source>
</evidence>
<keyword evidence="3" id="KW-1185">Reference proteome</keyword>
<dbReference type="Proteomes" id="UP001172684">
    <property type="component" value="Unassembled WGS sequence"/>
</dbReference>
<feature type="compositionally biased region" description="Basic and acidic residues" evidence="1">
    <location>
        <begin position="352"/>
        <end position="367"/>
    </location>
</feature>
<evidence type="ECO:0008006" key="4">
    <source>
        <dbReference type="Google" id="ProtNLM"/>
    </source>
</evidence>
<feature type="region of interest" description="Disordered" evidence="1">
    <location>
        <begin position="388"/>
        <end position="412"/>
    </location>
</feature>
<feature type="region of interest" description="Disordered" evidence="1">
    <location>
        <begin position="297"/>
        <end position="367"/>
    </location>
</feature>
<feature type="region of interest" description="Disordered" evidence="1">
    <location>
        <begin position="554"/>
        <end position="595"/>
    </location>
</feature>
<feature type="compositionally biased region" description="Basic residues" evidence="1">
    <location>
        <begin position="518"/>
        <end position="533"/>
    </location>
</feature>
<feature type="compositionally biased region" description="Polar residues" evidence="1">
    <location>
        <begin position="297"/>
        <end position="313"/>
    </location>
</feature>
<feature type="compositionally biased region" description="Basic and acidic residues" evidence="1">
    <location>
        <begin position="583"/>
        <end position="595"/>
    </location>
</feature>
<feature type="compositionally biased region" description="Low complexity" evidence="1">
    <location>
        <begin position="390"/>
        <end position="403"/>
    </location>
</feature>
<feature type="region of interest" description="Disordered" evidence="1">
    <location>
        <begin position="636"/>
        <end position="713"/>
    </location>
</feature>
<accession>A0ABQ9NQV9</accession>
<feature type="region of interest" description="Disordered" evidence="1">
    <location>
        <begin position="1115"/>
        <end position="1147"/>
    </location>
</feature>
<feature type="compositionally biased region" description="Low complexity" evidence="1">
    <location>
        <begin position="558"/>
        <end position="576"/>
    </location>
</feature>
<dbReference type="EMBL" id="JAPDRL010000036">
    <property type="protein sequence ID" value="KAJ9664643.1"/>
    <property type="molecule type" value="Genomic_DNA"/>
</dbReference>
<comment type="caution">
    <text evidence="2">The sequence shown here is derived from an EMBL/GenBank/DDBJ whole genome shotgun (WGS) entry which is preliminary data.</text>
</comment>
<evidence type="ECO:0000256" key="1">
    <source>
        <dbReference type="SAM" id="MobiDB-lite"/>
    </source>
</evidence>
<proteinExistence type="predicted"/>
<organism evidence="2 3">
    <name type="scientific">Coniosporium apollinis</name>
    <dbReference type="NCBI Taxonomy" id="61459"/>
    <lineage>
        <taxon>Eukaryota</taxon>
        <taxon>Fungi</taxon>
        <taxon>Dikarya</taxon>
        <taxon>Ascomycota</taxon>
        <taxon>Pezizomycotina</taxon>
        <taxon>Dothideomycetes</taxon>
        <taxon>Dothideomycetes incertae sedis</taxon>
        <taxon>Coniosporium</taxon>
    </lineage>
</organism>
<gene>
    <name evidence="2" type="ORF">H2201_005157</name>
</gene>
<protein>
    <recommendedName>
        <fullName evidence="4">CLASP N-terminal domain-containing protein</fullName>
    </recommendedName>
</protein>